<evidence type="ECO:0000256" key="2">
    <source>
        <dbReference type="ARBA" id="ARBA00022723"/>
    </source>
</evidence>
<evidence type="ECO:0000256" key="6">
    <source>
        <dbReference type="SAM" id="MobiDB-lite"/>
    </source>
</evidence>
<sequence length="396" mass="43170">MATTNAGNDDCWPEPIVPVQTLSNSGVRTVPQRYIKPPSERPNGTASTNCCDDDDVVASIPIVDLARLFSSSAGGGIPDDDEHRDRRAAAALEAVGDACKNWGFFQVVNHGVGVDSVERMRGAWREFFDLPMEEKKPYANSPATYEGYGSRLGVEKDAPLDWGDYYYLNLLPDDTKNLDKWPEMPRQLREVTEKYACDLMELSQVLLKAMSSTLGLDEDYLHMALGGTKGISASMRVNYYPKCPEPELTLGLSSHSDPGGITLLLLDENVKGTQVRRGDTWVTVHPIPGAFVVNVGDQIQILSNGAYKSVEHRALASSGDDRLTIAFFCNPCGDLPIVPAPQLVGPESPAVYGQPPITFNEYRKYVRTKGARGRAQVESLSVSTSSSTNNTTTTSS</sequence>
<dbReference type="InterPro" id="IPR026992">
    <property type="entry name" value="DIOX_N"/>
</dbReference>
<keyword evidence="4 5" id="KW-0408">Iron</keyword>
<name>A0A3L6FGW8_MAIZE</name>
<reference evidence="8" key="1">
    <citation type="journal article" date="2018" name="Nat. Genet.">
        <title>Extensive intraspecific gene order and gene structural variations between Mo17 and other maize genomes.</title>
        <authorList>
            <person name="Sun S."/>
            <person name="Zhou Y."/>
            <person name="Chen J."/>
            <person name="Shi J."/>
            <person name="Zhao H."/>
            <person name="Zhao H."/>
            <person name="Song W."/>
            <person name="Zhang M."/>
            <person name="Cui Y."/>
            <person name="Dong X."/>
            <person name="Liu H."/>
            <person name="Ma X."/>
            <person name="Jiao Y."/>
            <person name="Wang B."/>
            <person name="Wei X."/>
            <person name="Stein J.C."/>
            <person name="Glaubitz J.C."/>
            <person name="Lu F."/>
            <person name="Yu G."/>
            <person name="Liang C."/>
            <person name="Fengler K."/>
            <person name="Li B."/>
            <person name="Rafalski A."/>
            <person name="Schnable P.S."/>
            <person name="Ware D.H."/>
            <person name="Buckler E.S."/>
            <person name="Lai J."/>
        </authorList>
    </citation>
    <scope>NUCLEOTIDE SEQUENCE [LARGE SCALE GENOMIC DNA]</scope>
    <source>
        <tissue evidence="8">Seedling</tissue>
    </source>
</reference>
<dbReference type="AlphaFoldDB" id="A0A3L6FGW8"/>
<dbReference type="EMBL" id="NCVQ01000004">
    <property type="protein sequence ID" value="PWZ32163.1"/>
    <property type="molecule type" value="Genomic_DNA"/>
</dbReference>
<dbReference type="ExpressionAtlas" id="A0A3L6FGW8">
    <property type="expression patterns" value="baseline and differential"/>
</dbReference>
<dbReference type="GO" id="GO:0051213">
    <property type="term" value="F:dioxygenase activity"/>
    <property type="evidence" value="ECO:0007669"/>
    <property type="project" value="UniProtKB-KW"/>
</dbReference>
<dbReference type="InterPro" id="IPR050295">
    <property type="entry name" value="Plant_2OG-oxidoreductases"/>
</dbReference>
<dbReference type="Pfam" id="PF14226">
    <property type="entry name" value="DIOX_N"/>
    <property type="match status" value="1"/>
</dbReference>
<keyword evidence="2 5" id="KW-0479">Metal-binding</keyword>
<feature type="domain" description="Fe2OG dioxygenase" evidence="7">
    <location>
        <begin position="231"/>
        <end position="331"/>
    </location>
</feature>
<dbReference type="GO" id="GO:0046872">
    <property type="term" value="F:metal ion binding"/>
    <property type="evidence" value="ECO:0007669"/>
    <property type="project" value="UniProtKB-KW"/>
</dbReference>
<evidence type="ECO:0000313" key="8">
    <source>
        <dbReference type="EMBL" id="PWZ32163.1"/>
    </source>
</evidence>
<dbReference type="SUPFAM" id="SSF51197">
    <property type="entry name" value="Clavaminate synthase-like"/>
    <property type="match status" value="1"/>
</dbReference>
<dbReference type="PANTHER" id="PTHR47991">
    <property type="entry name" value="OXOGLUTARATE/IRON-DEPENDENT DIOXYGENASE"/>
    <property type="match status" value="1"/>
</dbReference>
<keyword evidence="3 5" id="KW-0560">Oxidoreductase</keyword>
<gene>
    <name evidence="8" type="primary">ANS_0</name>
    <name evidence="8" type="ORF">Zm00014a_004362</name>
</gene>
<evidence type="ECO:0000256" key="1">
    <source>
        <dbReference type="ARBA" id="ARBA00008056"/>
    </source>
</evidence>
<comment type="similarity">
    <text evidence="1 5">Belongs to the iron/ascorbate-dependent oxidoreductase family.</text>
</comment>
<dbReference type="InterPro" id="IPR027443">
    <property type="entry name" value="IPNS-like_sf"/>
</dbReference>
<evidence type="ECO:0000256" key="3">
    <source>
        <dbReference type="ARBA" id="ARBA00023002"/>
    </source>
</evidence>
<evidence type="ECO:0000259" key="7">
    <source>
        <dbReference type="PROSITE" id="PS51471"/>
    </source>
</evidence>
<keyword evidence="8" id="KW-0223">Dioxygenase</keyword>
<organism evidence="8">
    <name type="scientific">Zea mays</name>
    <name type="common">Maize</name>
    <dbReference type="NCBI Taxonomy" id="4577"/>
    <lineage>
        <taxon>Eukaryota</taxon>
        <taxon>Viridiplantae</taxon>
        <taxon>Streptophyta</taxon>
        <taxon>Embryophyta</taxon>
        <taxon>Tracheophyta</taxon>
        <taxon>Spermatophyta</taxon>
        <taxon>Magnoliopsida</taxon>
        <taxon>Liliopsida</taxon>
        <taxon>Poales</taxon>
        <taxon>Poaceae</taxon>
        <taxon>PACMAD clade</taxon>
        <taxon>Panicoideae</taxon>
        <taxon>Andropogonodae</taxon>
        <taxon>Andropogoneae</taxon>
        <taxon>Tripsacinae</taxon>
        <taxon>Zea</taxon>
    </lineage>
</organism>
<dbReference type="PROSITE" id="PS51471">
    <property type="entry name" value="FE2OG_OXY"/>
    <property type="match status" value="1"/>
</dbReference>
<evidence type="ECO:0000256" key="5">
    <source>
        <dbReference type="RuleBase" id="RU003682"/>
    </source>
</evidence>
<protein>
    <submittedName>
        <fullName evidence="8">Putative 2-oxoglutarate-dependent dioxygenase ANS</fullName>
    </submittedName>
</protein>
<dbReference type="InterPro" id="IPR044861">
    <property type="entry name" value="IPNS-like_FE2OG_OXY"/>
</dbReference>
<evidence type="ECO:0000256" key="4">
    <source>
        <dbReference type="ARBA" id="ARBA00023004"/>
    </source>
</evidence>
<proteinExistence type="inferred from homology"/>
<accession>A0A3L6FGW8</accession>
<dbReference type="Gene3D" id="2.60.120.330">
    <property type="entry name" value="B-lactam Antibiotic, Isopenicillin N Synthase, Chain"/>
    <property type="match status" value="1"/>
</dbReference>
<feature type="region of interest" description="Disordered" evidence="6">
    <location>
        <begin position="376"/>
        <end position="396"/>
    </location>
</feature>
<feature type="compositionally biased region" description="Low complexity" evidence="6">
    <location>
        <begin position="383"/>
        <end position="396"/>
    </location>
</feature>
<dbReference type="FunFam" id="2.60.120.330:FF:000079">
    <property type="entry name" value="Protein SRG1"/>
    <property type="match status" value="1"/>
</dbReference>
<comment type="caution">
    <text evidence="8">The sequence shown here is derived from an EMBL/GenBank/DDBJ whole genome shotgun (WGS) entry which is preliminary data.</text>
</comment>
<dbReference type="Proteomes" id="UP000251960">
    <property type="component" value="Chromosome 3"/>
</dbReference>
<dbReference type="Pfam" id="PF03171">
    <property type="entry name" value="2OG-FeII_Oxy"/>
    <property type="match status" value="1"/>
</dbReference>
<dbReference type="InterPro" id="IPR005123">
    <property type="entry name" value="Oxoglu/Fe-dep_dioxygenase_dom"/>
</dbReference>